<evidence type="ECO:0000313" key="2">
    <source>
        <dbReference type="EMBL" id="KAG5490451.1"/>
    </source>
</evidence>
<reference evidence="2 3" key="1">
    <citation type="submission" date="2021-02" db="EMBL/GenBank/DDBJ databases">
        <title>Porcisia hertigi Genome sequencing and assembly.</title>
        <authorList>
            <person name="Almutairi H."/>
            <person name="Gatherer D."/>
        </authorList>
    </citation>
    <scope>NUCLEOTIDE SEQUENCE [LARGE SCALE GENOMIC DNA]</scope>
    <source>
        <strain evidence="2 3">C119</strain>
    </source>
</reference>
<protein>
    <submittedName>
        <fullName evidence="2">Uncharacterized protein</fullName>
    </submittedName>
</protein>
<evidence type="ECO:0000256" key="1">
    <source>
        <dbReference type="SAM" id="MobiDB-lite"/>
    </source>
</evidence>
<accession>A0A836I564</accession>
<gene>
    <name evidence="2" type="ORF">JKF63_00571</name>
</gene>
<evidence type="ECO:0000313" key="3">
    <source>
        <dbReference type="Proteomes" id="UP000674318"/>
    </source>
</evidence>
<dbReference type="GeneID" id="94286699"/>
<proteinExistence type="predicted"/>
<feature type="region of interest" description="Disordered" evidence="1">
    <location>
        <begin position="524"/>
        <end position="559"/>
    </location>
</feature>
<feature type="compositionally biased region" description="Polar residues" evidence="1">
    <location>
        <begin position="526"/>
        <end position="546"/>
    </location>
</feature>
<sequence>MPSIDIDVTNVPDIIEAQLTLSYSRLSDVIRTIVDQGNVHEDDITDIRGLLTKLARENSALRDELQALKEAKGPDQEVVTALGELRSMVAQLSEKVEANAEDIKASAAAREEFTMGLEKQLGEQQTASKATLDRHAGEVDQRLSRTERSLRAVQAFIDLWGGAPEQVSEMGRRNSTQEMEHSLENRTRYVLSLPAFQKMEEEMEVLRALLQRQASDALATKTCEAARLSRKSSYTAAVAAPVDMVDYSGEIKTLTSALRLLEHDVQAVQRERLQPLELAVRELQARANSEKLIRGRDNNVEHLLGQIGQLEGRLNNLLGQAVEAKEDDAGAAKLGMVDLAHRVTLLEETLEGYPHDKHATLATGSLAAGGEVVNADRLAGEAAVRPSSGHSGSTPATGRLPLNGVGSSGILPALTKEVPSSSTSSVNEGGLASRPPRHASSARPSPRTPEVSQPTVDELRLLEASQPRGTSDGRRVSLAVEPDGGLCRRVAQLEENAAILEVNKADRKEVRALEEALRNALEGIHQSHQQHQQALPPHTVSSNSAYSAPPLVPQRPASVGSRGFIPEYAAQQRRAESFTRPHTSAAALGRPMFIGSSTSIYLRDGMRLTNATVSSAPPHQN</sequence>
<feature type="compositionally biased region" description="Low complexity" evidence="1">
    <location>
        <begin position="432"/>
        <end position="445"/>
    </location>
</feature>
<comment type="caution">
    <text evidence="2">The sequence shown here is derived from an EMBL/GenBank/DDBJ whole genome shotgun (WGS) entry which is preliminary data.</text>
</comment>
<feature type="compositionally biased region" description="Polar residues" evidence="1">
    <location>
        <begin position="418"/>
        <end position="427"/>
    </location>
</feature>
<dbReference type="EMBL" id="JAFJZO010000036">
    <property type="protein sequence ID" value="KAG5490451.1"/>
    <property type="molecule type" value="Genomic_DNA"/>
</dbReference>
<organism evidence="2 3">
    <name type="scientific">Porcisia hertigi</name>
    <dbReference type="NCBI Taxonomy" id="2761500"/>
    <lineage>
        <taxon>Eukaryota</taxon>
        <taxon>Discoba</taxon>
        <taxon>Euglenozoa</taxon>
        <taxon>Kinetoplastea</taxon>
        <taxon>Metakinetoplastina</taxon>
        <taxon>Trypanosomatida</taxon>
        <taxon>Trypanosomatidae</taxon>
        <taxon>Leishmaniinae</taxon>
        <taxon>Porcisia</taxon>
    </lineage>
</organism>
<dbReference type="KEGG" id="phet:94286699"/>
<feature type="region of interest" description="Disordered" evidence="1">
    <location>
        <begin position="381"/>
        <end position="457"/>
    </location>
</feature>
<dbReference type="Proteomes" id="UP000674318">
    <property type="component" value="Unassembled WGS sequence"/>
</dbReference>
<dbReference type="RefSeq" id="XP_067752779.1">
    <property type="nucleotide sequence ID" value="XM_067896622.1"/>
</dbReference>
<dbReference type="OrthoDB" id="273035at2759"/>
<name>A0A836I564_9TRYP</name>
<dbReference type="AlphaFoldDB" id="A0A836I564"/>
<keyword evidence="3" id="KW-1185">Reference proteome</keyword>